<feature type="region of interest" description="Disordered" evidence="1">
    <location>
        <begin position="1"/>
        <end position="36"/>
    </location>
</feature>
<evidence type="ECO:0000313" key="2">
    <source>
        <dbReference type="EMBL" id="KAF3849549.1"/>
    </source>
</evidence>
<comment type="caution">
    <text evidence="2">The sequence shown here is derived from an EMBL/GenBank/DDBJ whole genome shotgun (WGS) entry which is preliminary data.</text>
</comment>
<name>A0A7J5YLC9_DISMA</name>
<keyword evidence="3" id="KW-1185">Reference proteome</keyword>
<dbReference type="AlphaFoldDB" id="A0A7J5YLC9"/>
<sequence>MTWKTARGRQQQDRQQQDGGMHSPLTAGSHSLYPNMNALADSNKTRIDEANQRATKMLGSG</sequence>
<gene>
    <name evidence="2" type="ORF">F7725_019268</name>
</gene>
<proteinExistence type="predicted"/>
<reference evidence="2 3" key="1">
    <citation type="submission" date="2020-03" db="EMBL/GenBank/DDBJ databases">
        <title>Dissostichus mawsoni Genome sequencing and assembly.</title>
        <authorList>
            <person name="Park H."/>
        </authorList>
    </citation>
    <scope>NUCLEOTIDE SEQUENCE [LARGE SCALE GENOMIC DNA]</scope>
    <source>
        <strain evidence="2">DM0001</strain>
        <tissue evidence="2">Muscle</tissue>
    </source>
</reference>
<organism evidence="2 3">
    <name type="scientific">Dissostichus mawsoni</name>
    <name type="common">Antarctic cod</name>
    <dbReference type="NCBI Taxonomy" id="36200"/>
    <lineage>
        <taxon>Eukaryota</taxon>
        <taxon>Metazoa</taxon>
        <taxon>Chordata</taxon>
        <taxon>Craniata</taxon>
        <taxon>Vertebrata</taxon>
        <taxon>Euteleostomi</taxon>
        <taxon>Actinopterygii</taxon>
        <taxon>Neopterygii</taxon>
        <taxon>Teleostei</taxon>
        <taxon>Neoteleostei</taxon>
        <taxon>Acanthomorphata</taxon>
        <taxon>Eupercaria</taxon>
        <taxon>Perciformes</taxon>
        <taxon>Notothenioidei</taxon>
        <taxon>Nototheniidae</taxon>
        <taxon>Dissostichus</taxon>
    </lineage>
</organism>
<dbReference type="Proteomes" id="UP000518266">
    <property type="component" value="Unassembled WGS sequence"/>
</dbReference>
<dbReference type="EMBL" id="JAAKFY010000011">
    <property type="protein sequence ID" value="KAF3849549.1"/>
    <property type="molecule type" value="Genomic_DNA"/>
</dbReference>
<protein>
    <submittedName>
        <fullName evidence="2">Uncharacterized protein</fullName>
    </submittedName>
</protein>
<accession>A0A7J5YLC9</accession>
<evidence type="ECO:0000313" key="3">
    <source>
        <dbReference type="Proteomes" id="UP000518266"/>
    </source>
</evidence>
<evidence type="ECO:0000256" key="1">
    <source>
        <dbReference type="SAM" id="MobiDB-lite"/>
    </source>
</evidence>